<gene>
    <name evidence="7" type="ORF">ASIM_LOCUS14587</name>
</gene>
<feature type="transmembrane region" description="Helical" evidence="6">
    <location>
        <begin position="1666"/>
        <end position="1686"/>
    </location>
</feature>
<evidence type="ECO:0000313" key="8">
    <source>
        <dbReference type="Proteomes" id="UP000267096"/>
    </source>
</evidence>
<dbReference type="PANTHER" id="PTHR45739:SF8">
    <property type="entry name" value="FRAS1-RELATED EXTRACELLULAR MATRIX PROTEIN 1"/>
    <property type="match status" value="1"/>
</dbReference>
<evidence type="ECO:0000256" key="4">
    <source>
        <dbReference type="PROSITE-ProRule" id="PRU01201"/>
    </source>
</evidence>
<feature type="compositionally biased region" description="Low complexity" evidence="5">
    <location>
        <begin position="1809"/>
        <end position="1818"/>
    </location>
</feature>
<accession>A0A0M3K2M4</accession>
<evidence type="ECO:0000256" key="2">
    <source>
        <dbReference type="ARBA" id="ARBA00022737"/>
    </source>
</evidence>
<evidence type="ECO:0000256" key="6">
    <source>
        <dbReference type="SAM" id="Phobius"/>
    </source>
</evidence>
<dbReference type="InterPro" id="IPR039005">
    <property type="entry name" value="CSPG_rpt"/>
</dbReference>
<evidence type="ECO:0000313" key="9">
    <source>
        <dbReference type="WBParaSite" id="ASIM_0001517701-mRNA-1"/>
    </source>
</evidence>
<dbReference type="PROSITE" id="PS51854">
    <property type="entry name" value="CSPG"/>
    <property type="match status" value="4"/>
</dbReference>
<dbReference type="EMBL" id="UYRR01031825">
    <property type="protein sequence ID" value="VDK52830.1"/>
    <property type="molecule type" value="Genomic_DNA"/>
</dbReference>
<dbReference type="OrthoDB" id="5831138at2759"/>
<feature type="repeat" description="CSPG" evidence="4">
    <location>
        <begin position="1021"/>
        <end position="1113"/>
    </location>
</feature>
<proteinExistence type="predicted"/>
<protein>
    <submittedName>
        <fullName evidence="9">Chondroitin sulfate proteoglycan 4 (inferred by orthology to a human protein)</fullName>
    </submittedName>
</protein>
<dbReference type="WBParaSite" id="ASIM_0001517701-mRNA-1">
    <property type="protein sequence ID" value="ASIM_0001517701-mRNA-1"/>
    <property type="gene ID" value="ASIM_0001517701"/>
</dbReference>
<name>A0A0M3K2M4_ANISI</name>
<feature type="repeat" description="CSPG" evidence="4">
    <location>
        <begin position="49"/>
        <end position="147"/>
    </location>
</feature>
<dbReference type="Proteomes" id="UP000267096">
    <property type="component" value="Unassembled WGS sequence"/>
</dbReference>
<feature type="region of interest" description="Disordered" evidence="5">
    <location>
        <begin position="1640"/>
        <end position="1660"/>
    </location>
</feature>
<evidence type="ECO:0000256" key="5">
    <source>
        <dbReference type="SAM" id="MobiDB-lite"/>
    </source>
</evidence>
<evidence type="ECO:0000256" key="1">
    <source>
        <dbReference type="ARBA" id="ARBA00022729"/>
    </source>
</evidence>
<dbReference type="GO" id="GO:0009653">
    <property type="term" value="P:anatomical structure morphogenesis"/>
    <property type="evidence" value="ECO:0007669"/>
    <property type="project" value="TreeGrafter"/>
</dbReference>
<feature type="repeat" description="CSPG" evidence="4">
    <location>
        <begin position="775"/>
        <end position="877"/>
    </location>
</feature>
<dbReference type="PANTHER" id="PTHR45739">
    <property type="entry name" value="MATRIX PROTEIN, PUTATIVE-RELATED"/>
    <property type="match status" value="1"/>
</dbReference>
<reference evidence="9" key="1">
    <citation type="submission" date="2016-04" db="UniProtKB">
        <authorList>
            <consortium name="WormBaseParasite"/>
        </authorList>
    </citation>
    <scope>IDENTIFICATION</scope>
</reference>
<feature type="repeat" description="CSPG" evidence="4">
    <location>
        <begin position="437"/>
        <end position="531"/>
    </location>
</feature>
<keyword evidence="8" id="KW-1185">Reference proteome</keyword>
<keyword evidence="6" id="KW-1133">Transmembrane helix</keyword>
<keyword evidence="6" id="KW-0472">Membrane</keyword>
<keyword evidence="1" id="KW-0732">Signal</keyword>
<evidence type="ECO:0000256" key="3">
    <source>
        <dbReference type="ARBA" id="ARBA00023180"/>
    </source>
</evidence>
<sequence>MCGLQLGSTHRKLFNGCIENVILGSEYLLDRWCSYENAKRPSQSDGPRPPPPGTFEALNMVEPVHLDEGSSVTVRWKNIYSFQQQSDFDSSNDDISFRVLEGPQHGSLLMDGVKITRFTKQNILTSLVTYSHDGSETTEDSIDLQVEQRSKSITSPRDQSAFHTISVRIKPINDAPELKLGDHADTLRIAEGGRTSKKGYLRLMANDGDKESNEITIHVVTVPIEIHLKVNAGLKVLHQSSELITSQNLSFQTNLDDIPVHFQTNLDDIPVQYTIVDLPEYGIVECSDAIGQYRICSTFLQSDIDRSRIRITFIPVHVKIFNRIPFLLNNSDQLTLTREHLFAWTFPKNFQSHQLIFHVIEPPKFGILSRKIEPNRNRRIGVSSNFTQQHIDNATVFYKLHFIQYSVVNDFFTFRVITPSVASETIRFDITFIPGLGAIQLINRTIIVDEGGLQKITNETLSLETPDDNSFVFTLGVVPNFGDIIVTRPSGAKFTLSIAMNFTTQDIQSGSVWYEHFGGENRIDRIYLVAESVFRRSSRIPFWMTVQVILKNDNAPELKGNNELQIIDRGDRVLHPSLLPWHDADIDSKPLQFSFYDGFRNAAILLRISPNIHLRNFTQKNLQNGEVLLRHLGHSRRFEMQYTVSDGIHEVASTLTVIASEPFIRIDNHQLLLPHSNSLQLIPLTQQNLSALTNLDVNSSEILFTIIGTQNWILVDNSTQTSIMSFTQQDIDDGKVFYRLNDQSDRAERAMVRAGNLTAVSEIAKHRQKSDSRIPIEMRTLSVLEVPIASLSPIDSQILFTKSEEKSPSEIIYDVIKQPSVGTLVLESFKVIGNDNAIVPSNFYVSRFTQAHVNAGQLQYLHNGNKPSRDSFKFNISIGSRTVGPFTLFINIIDDQIALEVSNVSVYSGGSTVLSTSQIRVHSTKDIEYEYRLINHPQAGWIVLDEWNLSNITSLNSFKSSHLDDHRIFYVNNPVTRTSQDSFKIQVCSMYSSSSIYTSTITRCSDTKKVNVIVKQRNIHGPELVRNEVLKIWHSNKAAITKQYLYSQDDDSPSEQIQYLVNQQPINGYLVRSTQPNRQIFNFSQIDVDHSQIIFVKNESSNVRPESVLFSVSKMPKLGDLMLSDRPVQRFSQYDINERRLSYKPRNEAIDSWSKRDWFQFVVSSNGTANPINEEYRFRISITYAAIPSSRIHELIPRRSINIIPGDSVAVNASHVNLTELVSKCKEDLLVEASRPPRTGLLQFVVLSPQNHTSMISADQLLSGRALIYRNQMIDEIKSDEILFHIYPKSESTKRTNRLRVPLPINFHSPTDPLLKVEKMPDQISIVSGGELELDPNSFQTSHPHIQPSAIIYRLHQTGSNGVVLKIGDTVVNEFTQGDVNKRKVRIHHTQRYDIPDQIDVLVFKIGEHTRTLVADILPLSLSLYNHSDIKFNQGKTYIVLNRSHLGANSNGDRSKIVYNITKPPENGTFYWVAGEKEANSFTQKDIDDERVLYAQLNMQAYQDSFEFALGNDQNDIIYNRSNVIIESVVRPQKLLIEREEPEPITISHLNATVLEGSAPRFLVIDPPKMGRLVMDGNLNESVVFFTLSDIRNGRLFYLPHEWVELHSSDSIGLQLDADGIQPARFRFWITIRLQKTHQTVPPASRAPPPTSSEAPSSPEMAPASYQLPLLILLAIISLTIFILLCRRHSVKQRRRKVVVEQKQREYAAKLDAIVADQPDLLGSTVYATVGRNRPETNPNPTRNRQLQTFDSSLSSSSVISQQPKCRITPLTFSSPLLNHRRPTTTSLSTASKHQFQNSLDHTILARASSSSNISSRSRQPDKLQSTKLKDNQYWV</sequence>
<keyword evidence="6" id="KW-0812">Transmembrane</keyword>
<keyword evidence="3" id="KW-0325">Glycoprotein</keyword>
<feature type="region of interest" description="Disordered" evidence="5">
    <location>
        <begin position="1809"/>
        <end position="1836"/>
    </location>
</feature>
<keyword evidence="2" id="KW-0677">Repeat</keyword>
<organism evidence="9">
    <name type="scientific">Anisakis simplex</name>
    <name type="common">Herring worm</name>
    <dbReference type="NCBI Taxonomy" id="6269"/>
    <lineage>
        <taxon>Eukaryota</taxon>
        <taxon>Metazoa</taxon>
        <taxon>Ecdysozoa</taxon>
        <taxon>Nematoda</taxon>
        <taxon>Chromadorea</taxon>
        <taxon>Rhabditida</taxon>
        <taxon>Spirurina</taxon>
        <taxon>Ascaridomorpha</taxon>
        <taxon>Ascaridoidea</taxon>
        <taxon>Anisakidae</taxon>
        <taxon>Anisakis</taxon>
        <taxon>Anisakis simplex complex</taxon>
    </lineage>
</organism>
<dbReference type="InterPro" id="IPR051561">
    <property type="entry name" value="FRAS1_ECM"/>
</dbReference>
<dbReference type="Pfam" id="PF16184">
    <property type="entry name" value="Cadherin_3"/>
    <property type="match status" value="6"/>
</dbReference>
<evidence type="ECO:0000313" key="7">
    <source>
        <dbReference type="EMBL" id="VDK52830.1"/>
    </source>
</evidence>
<reference evidence="7 8" key="2">
    <citation type="submission" date="2018-11" db="EMBL/GenBank/DDBJ databases">
        <authorList>
            <consortium name="Pathogen Informatics"/>
        </authorList>
    </citation>
    <scope>NUCLEOTIDE SEQUENCE [LARGE SCALE GENOMIC DNA]</scope>
</reference>